<reference evidence="8" key="3">
    <citation type="submission" date="2015-04" db="UniProtKB">
        <authorList>
            <consortium name="EnsemblPlants"/>
        </authorList>
    </citation>
    <scope>IDENTIFICATION</scope>
    <source>
        <strain evidence="8">cv. Jemalong A17</strain>
    </source>
</reference>
<keyword evidence="9" id="KW-1185">Reference proteome</keyword>
<dbReference type="FunFam" id="2.20.70.30:FF:000001">
    <property type="entry name" value="Transcription factor BTF3 homolog"/>
    <property type="match status" value="1"/>
</dbReference>
<dbReference type="Gene3D" id="3.80.10.10">
    <property type="entry name" value="Ribonuclease Inhibitor"/>
    <property type="match status" value="2"/>
</dbReference>
<gene>
    <name evidence="7" type="ordered locus">MTR_3g020520</name>
</gene>
<evidence type="ECO:0000313" key="7">
    <source>
        <dbReference type="EMBL" id="AES69005.1"/>
    </source>
</evidence>
<dbReference type="Proteomes" id="UP000002051">
    <property type="component" value="Chromosome 3"/>
</dbReference>
<organism evidence="7 9">
    <name type="scientific">Medicago truncatula</name>
    <name type="common">Barrel medic</name>
    <name type="synonym">Medicago tribuloides</name>
    <dbReference type="NCBI Taxonomy" id="3880"/>
    <lineage>
        <taxon>Eukaryota</taxon>
        <taxon>Viridiplantae</taxon>
        <taxon>Streptophyta</taxon>
        <taxon>Embryophyta</taxon>
        <taxon>Tracheophyta</taxon>
        <taxon>Spermatophyta</taxon>
        <taxon>Magnoliopsida</taxon>
        <taxon>eudicotyledons</taxon>
        <taxon>Gunneridae</taxon>
        <taxon>Pentapetalae</taxon>
        <taxon>rosids</taxon>
        <taxon>fabids</taxon>
        <taxon>Fabales</taxon>
        <taxon>Fabaceae</taxon>
        <taxon>Papilionoideae</taxon>
        <taxon>50 kb inversion clade</taxon>
        <taxon>NPAAA clade</taxon>
        <taxon>Hologalegina</taxon>
        <taxon>IRL clade</taxon>
        <taxon>Trifolieae</taxon>
        <taxon>Medicago</taxon>
    </lineage>
</organism>
<comment type="similarity">
    <text evidence="1 4">Belongs to the NAC-beta family.</text>
</comment>
<evidence type="ECO:0000256" key="4">
    <source>
        <dbReference type="RuleBase" id="RU361272"/>
    </source>
</evidence>
<dbReference type="InterPro" id="IPR036388">
    <property type="entry name" value="WH-like_DNA-bd_sf"/>
</dbReference>
<evidence type="ECO:0000256" key="3">
    <source>
        <dbReference type="ARBA" id="ARBA00022821"/>
    </source>
</evidence>
<dbReference type="EnsemblPlants" id="AES69005">
    <property type="protein sequence ID" value="AES69005"/>
    <property type="gene ID" value="MTR_3g020520"/>
</dbReference>
<dbReference type="SUPFAM" id="SSF52540">
    <property type="entry name" value="P-loop containing nucleoside triphosphate hydrolases"/>
    <property type="match status" value="1"/>
</dbReference>
<dbReference type="EMBL" id="CM001219">
    <property type="protein sequence ID" value="AES69005.1"/>
    <property type="molecule type" value="Genomic_DNA"/>
</dbReference>
<protein>
    <recommendedName>
        <fullName evidence="4">Nascent polypeptide-associated complex subunit beta</fullName>
    </recommendedName>
</protein>
<feature type="domain" description="NAC-A/B" evidence="6">
    <location>
        <begin position="399"/>
        <end position="464"/>
    </location>
</feature>
<dbReference type="InterPro" id="IPR038187">
    <property type="entry name" value="NAC_A/B_dom_sf"/>
</dbReference>
<comment type="subunit">
    <text evidence="4">Part of the nascent polypeptide-associated complex (NAC).</text>
</comment>
<dbReference type="InterPro" id="IPR044974">
    <property type="entry name" value="Disease_R_plants"/>
</dbReference>
<dbReference type="Gene3D" id="1.10.10.10">
    <property type="entry name" value="Winged helix-like DNA-binding domain superfamily/Winged helix DNA-binding domain"/>
    <property type="match status" value="1"/>
</dbReference>
<dbReference type="SUPFAM" id="SSF46785">
    <property type="entry name" value="Winged helix' DNA-binding domain"/>
    <property type="match status" value="1"/>
</dbReference>
<dbReference type="GO" id="GO:0006952">
    <property type="term" value="P:defense response"/>
    <property type="evidence" value="ECO:0007669"/>
    <property type="project" value="UniProtKB-KW"/>
</dbReference>
<dbReference type="SMART" id="SM01407">
    <property type="entry name" value="NAC"/>
    <property type="match status" value="1"/>
</dbReference>
<dbReference type="InterPro" id="IPR002715">
    <property type="entry name" value="Nas_poly-pep-assoc_cplx_dom"/>
</dbReference>
<reference evidence="7 9" key="2">
    <citation type="journal article" date="2014" name="BMC Genomics">
        <title>An improved genome release (version Mt4.0) for the model legume Medicago truncatula.</title>
        <authorList>
            <person name="Tang H."/>
            <person name="Krishnakumar V."/>
            <person name="Bidwell S."/>
            <person name="Rosen B."/>
            <person name="Chan A."/>
            <person name="Zhou S."/>
            <person name="Gentzbittel L."/>
            <person name="Childs K.L."/>
            <person name="Yandell M."/>
            <person name="Gundlach H."/>
            <person name="Mayer K.F."/>
            <person name="Schwartz D.C."/>
            <person name="Town C.D."/>
        </authorList>
    </citation>
    <scope>GENOME REANNOTATION</scope>
    <source>
        <strain evidence="8 9">cv. Jemalong A17</strain>
    </source>
</reference>
<dbReference type="PaxDb" id="3880-AES69005"/>
<reference evidence="7 9" key="1">
    <citation type="journal article" date="2011" name="Nature">
        <title>The Medicago genome provides insight into the evolution of rhizobial symbioses.</title>
        <authorList>
            <person name="Young N.D."/>
            <person name="Debelle F."/>
            <person name="Oldroyd G.E."/>
            <person name="Geurts R."/>
            <person name="Cannon S.B."/>
            <person name="Udvardi M.K."/>
            <person name="Benedito V.A."/>
            <person name="Mayer K.F."/>
            <person name="Gouzy J."/>
            <person name="Schoof H."/>
            <person name="Van de Peer Y."/>
            <person name="Proost S."/>
            <person name="Cook D.R."/>
            <person name="Meyers B.C."/>
            <person name="Spannagl M."/>
            <person name="Cheung F."/>
            <person name="De Mita S."/>
            <person name="Krishnakumar V."/>
            <person name="Gundlach H."/>
            <person name="Zhou S."/>
            <person name="Mudge J."/>
            <person name="Bharti A.K."/>
            <person name="Murray J.D."/>
            <person name="Naoumkina M.A."/>
            <person name="Rosen B."/>
            <person name="Silverstein K.A."/>
            <person name="Tang H."/>
            <person name="Rombauts S."/>
            <person name="Zhao P.X."/>
            <person name="Zhou P."/>
            <person name="Barbe V."/>
            <person name="Bardou P."/>
            <person name="Bechner M."/>
            <person name="Bellec A."/>
            <person name="Berger A."/>
            <person name="Berges H."/>
            <person name="Bidwell S."/>
            <person name="Bisseling T."/>
            <person name="Choisne N."/>
            <person name="Couloux A."/>
            <person name="Denny R."/>
            <person name="Deshpande S."/>
            <person name="Dai X."/>
            <person name="Doyle J.J."/>
            <person name="Dudez A.M."/>
            <person name="Farmer A.D."/>
            <person name="Fouteau S."/>
            <person name="Franken C."/>
            <person name="Gibelin C."/>
            <person name="Gish J."/>
            <person name="Goldstein S."/>
            <person name="Gonzalez A.J."/>
            <person name="Green P.J."/>
            <person name="Hallab A."/>
            <person name="Hartog M."/>
            <person name="Hua A."/>
            <person name="Humphray S.J."/>
            <person name="Jeong D.H."/>
            <person name="Jing Y."/>
            <person name="Jocker A."/>
            <person name="Kenton S.M."/>
            <person name="Kim D.J."/>
            <person name="Klee K."/>
            <person name="Lai H."/>
            <person name="Lang C."/>
            <person name="Lin S."/>
            <person name="Macmil S.L."/>
            <person name="Magdelenat G."/>
            <person name="Matthews L."/>
            <person name="McCorrison J."/>
            <person name="Monaghan E.L."/>
            <person name="Mun J.H."/>
            <person name="Najar F.Z."/>
            <person name="Nicholson C."/>
            <person name="Noirot C."/>
            <person name="O'Bleness M."/>
            <person name="Paule C.R."/>
            <person name="Poulain J."/>
            <person name="Prion F."/>
            <person name="Qin B."/>
            <person name="Qu C."/>
            <person name="Retzel E.F."/>
            <person name="Riddle C."/>
            <person name="Sallet E."/>
            <person name="Samain S."/>
            <person name="Samson N."/>
            <person name="Sanders I."/>
            <person name="Saurat O."/>
            <person name="Scarpelli C."/>
            <person name="Schiex T."/>
            <person name="Segurens B."/>
            <person name="Severin A.J."/>
            <person name="Sherrier D.J."/>
            <person name="Shi R."/>
            <person name="Sims S."/>
            <person name="Singer S.R."/>
            <person name="Sinharoy S."/>
            <person name="Sterck L."/>
            <person name="Viollet A."/>
            <person name="Wang B.B."/>
            <person name="Wang K."/>
            <person name="Wang M."/>
            <person name="Wang X."/>
            <person name="Warfsmann J."/>
            <person name="Weissenbach J."/>
            <person name="White D.D."/>
            <person name="White J.D."/>
            <person name="Wiley G.B."/>
            <person name="Wincker P."/>
            <person name="Xing Y."/>
            <person name="Yang L."/>
            <person name="Yao Z."/>
            <person name="Ying F."/>
            <person name="Zhai J."/>
            <person name="Zhou L."/>
            <person name="Zuber A."/>
            <person name="Denarie J."/>
            <person name="Dixon R.A."/>
            <person name="May G.D."/>
            <person name="Schwartz D.C."/>
            <person name="Rogers J."/>
            <person name="Quetier F."/>
            <person name="Town C.D."/>
            <person name="Roe B.A."/>
        </authorList>
    </citation>
    <scope>NUCLEOTIDE SEQUENCE [LARGE SCALE GENOMIC DNA]</scope>
    <source>
        <strain evidence="7">A17</strain>
        <strain evidence="8 9">cv. Jemalong A17</strain>
    </source>
</reference>
<evidence type="ECO:0000256" key="5">
    <source>
        <dbReference type="SAM" id="MobiDB-lite"/>
    </source>
</evidence>
<dbReference type="PANTHER" id="PTHR11017:SF455">
    <property type="entry name" value="NB-ARC DOMAIN PROTEIN"/>
    <property type="match status" value="1"/>
</dbReference>
<dbReference type="Gene3D" id="1.10.8.430">
    <property type="entry name" value="Helical domain of apoptotic protease-activating factors"/>
    <property type="match status" value="1"/>
</dbReference>
<dbReference type="Pfam" id="PF01849">
    <property type="entry name" value="NAC"/>
    <property type="match status" value="1"/>
</dbReference>
<evidence type="ECO:0000256" key="2">
    <source>
        <dbReference type="ARBA" id="ARBA00022737"/>
    </source>
</evidence>
<dbReference type="InterPro" id="IPR027417">
    <property type="entry name" value="P-loop_NTPase"/>
</dbReference>
<dbReference type="PROSITE" id="PS51151">
    <property type="entry name" value="NAC_AB"/>
    <property type="match status" value="1"/>
</dbReference>
<dbReference type="eggNOG" id="KOG2240">
    <property type="taxonomic scope" value="Eukaryota"/>
</dbReference>
<evidence type="ECO:0000313" key="8">
    <source>
        <dbReference type="EnsemblPlants" id="AES69005"/>
    </source>
</evidence>
<dbReference type="InterPro" id="IPR042197">
    <property type="entry name" value="Apaf_helical"/>
</dbReference>
<keyword evidence="4" id="KW-0805">Transcription regulation</keyword>
<dbReference type="PRINTS" id="PR00364">
    <property type="entry name" value="DISEASERSIST"/>
</dbReference>
<feature type="region of interest" description="Disordered" evidence="5">
    <location>
        <begin position="488"/>
        <end position="526"/>
    </location>
</feature>
<keyword evidence="3" id="KW-0611">Plant defense</keyword>
<keyword evidence="2" id="KW-0677">Repeat</keyword>
<evidence type="ECO:0000313" key="9">
    <source>
        <dbReference type="Proteomes" id="UP000002051"/>
    </source>
</evidence>
<sequence length="526" mass="59765">MEALVCTQDWLKGKAIHLFSEEDLDEIHRLEKVRIAAYLKRAVSYCNGLPLALEVIGSQLFGKSLAVWKSSLDKYERVLRKDIHKILKVSYDDLEEDEKGIFLDIACFFNSYEISYVKEILYLHGFHAEDGIQVLTDKSLMKIDTNGCVRMHELIQEMGREIVRQESTLEPGRCSRLWELIQLKVIIADLRKDRKVKWCEKAFGQMKNLKILIIRNAQFSNGPQILPNSLSVLDWSGYPSSFLPYEFNPKNLAILNLSKSHLKWFQSLKVFQMLNFLDFEGCKFLTKVPSLSRVPNLGALCLDYCTNLIRIHDSVGFLDRLVLLSVQGCTRLESLVPYINLPSLETLDLRGCSRPESFPEVQGVMKNIKDVYLDQTDLYQLPFTIGNLVGLQRTVVEDFDHLKKMKKNTLKRIGVNSIPAIEEVNIFKDDVVIQFLYPKVQAAIAANTWVVSGSPQTKKLQDILPNIIHQLGPDNLENLKKLAEQFQKQAPEAGADATAAQEDDDDAVPDLVPGETFETAAEETKA</sequence>
<dbReference type="PANTHER" id="PTHR11017">
    <property type="entry name" value="LEUCINE-RICH REPEAT-CONTAINING PROTEIN"/>
    <property type="match status" value="1"/>
</dbReference>
<accession>G7IW62</accession>
<dbReference type="AlphaFoldDB" id="G7IW62"/>
<dbReference type="Pfam" id="PF23282">
    <property type="entry name" value="WHD_ROQ1"/>
    <property type="match status" value="1"/>
</dbReference>
<dbReference type="CDD" id="cd22055">
    <property type="entry name" value="NAC_BTF3"/>
    <property type="match status" value="1"/>
</dbReference>
<dbReference type="InterPro" id="IPR058192">
    <property type="entry name" value="WHD_ROQ1-like"/>
</dbReference>
<keyword evidence="4" id="KW-0804">Transcription</keyword>
<proteinExistence type="inferred from homology"/>
<dbReference type="InterPro" id="IPR036390">
    <property type="entry name" value="WH_DNA-bd_sf"/>
</dbReference>
<dbReference type="Gene3D" id="2.20.70.30">
    <property type="entry name" value="Nascent polypeptide-associated complex domain"/>
    <property type="match status" value="1"/>
</dbReference>
<feature type="compositionally biased region" description="Low complexity" evidence="5">
    <location>
        <begin position="489"/>
        <end position="500"/>
    </location>
</feature>
<dbReference type="SUPFAM" id="SSF52058">
    <property type="entry name" value="L domain-like"/>
    <property type="match status" value="1"/>
</dbReference>
<evidence type="ECO:0000259" key="6">
    <source>
        <dbReference type="PROSITE" id="PS51151"/>
    </source>
</evidence>
<evidence type="ECO:0000256" key="1">
    <source>
        <dbReference type="ARBA" id="ARBA00005296"/>
    </source>
</evidence>
<name>G7IW62_MEDTR</name>
<dbReference type="InterPro" id="IPR032675">
    <property type="entry name" value="LRR_dom_sf"/>
</dbReference>